<feature type="transmembrane region" description="Helical" evidence="1">
    <location>
        <begin position="96"/>
        <end position="113"/>
    </location>
</feature>
<keyword evidence="1" id="KW-0812">Transmembrane</keyword>
<organism evidence="2 3">
    <name type="scientific">Candidatus Phytoplasma pini</name>
    <dbReference type="NCBI Taxonomy" id="267362"/>
    <lineage>
        <taxon>Bacteria</taxon>
        <taxon>Bacillati</taxon>
        <taxon>Mycoplasmatota</taxon>
        <taxon>Mollicutes</taxon>
        <taxon>Acholeplasmatales</taxon>
        <taxon>Acholeplasmataceae</taxon>
        <taxon>Candidatus Phytoplasma</taxon>
    </lineage>
</organism>
<reference evidence="2 3" key="1">
    <citation type="submission" date="2019-06" db="EMBL/GenBank/DDBJ databases">
        <title>Draft Genome Sequence of Candidatus Phytoplasma pini-Related Strain MDPP: A Resource for Comparative Genomics of Gymnosperm-infecting Phytoplasmas.</title>
        <authorList>
            <person name="Cai W."/>
            <person name="Costanzo S."/>
            <person name="Shao J."/>
            <person name="Zhao Y."/>
            <person name="Davis R."/>
        </authorList>
    </citation>
    <scope>NUCLEOTIDE SEQUENCE [LARGE SCALE GENOMIC DNA]</scope>
    <source>
        <strain evidence="2 3">MDPP</strain>
    </source>
</reference>
<sequence length="197" mass="23830">MIFKKNSSNIFILKQVVISSLLVSLSILFENFLKKPFNFMPLKIRKFFFLDIFSFFPLLFLPLLQNKYLSFISAFLSEFLCFWLRKSSKNFPYKPILSFSYAFCWGFLPNLFLTKNNNSFWKTYLSLILIFIFYFLTYHLLSLNLVLLFVSKNKKNLLNCLDKYFWILPIRFFSFFLISFLISYLYLKIKKQIIHLL</sequence>
<dbReference type="Proteomes" id="UP000320078">
    <property type="component" value="Unassembled WGS sequence"/>
</dbReference>
<dbReference type="Gene3D" id="1.10.1760.20">
    <property type="match status" value="1"/>
</dbReference>
<dbReference type="EMBL" id="VIAE01000001">
    <property type="protein sequence ID" value="TVY12391.1"/>
    <property type="molecule type" value="Genomic_DNA"/>
</dbReference>
<gene>
    <name evidence="2" type="ORF">MDPP_004</name>
</gene>
<evidence type="ECO:0000256" key="1">
    <source>
        <dbReference type="SAM" id="Phobius"/>
    </source>
</evidence>
<dbReference type="RefSeq" id="WP_144658163.1">
    <property type="nucleotide sequence ID" value="NZ_VIAE01000001.1"/>
</dbReference>
<keyword evidence="1" id="KW-0472">Membrane</keyword>
<name>A0A559KJT8_9MOLU</name>
<comment type="caution">
    <text evidence="2">The sequence shown here is derived from an EMBL/GenBank/DDBJ whole genome shotgun (WGS) entry which is preliminary data.</text>
</comment>
<feature type="transmembrane region" description="Helical" evidence="1">
    <location>
        <begin position="12"/>
        <end position="32"/>
    </location>
</feature>
<feature type="transmembrane region" description="Helical" evidence="1">
    <location>
        <begin position="163"/>
        <end position="187"/>
    </location>
</feature>
<dbReference type="OrthoDB" id="9810492at2"/>
<feature type="transmembrane region" description="Helical" evidence="1">
    <location>
        <begin position="125"/>
        <end position="151"/>
    </location>
</feature>
<accession>A0A559KJT8</accession>
<protein>
    <submittedName>
        <fullName evidence="2">Uncharacterized protein</fullName>
    </submittedName>
</protein>
<keyword evidence="1" id="KW-1133">Transmembrane helix</keyword>
<evidence type="ECO:0000313" key="2">
    <source>
        <dbReference type="EMBL" id="TVY12391.1"/>
    </source>
</evidence>
<evidence type="ECO:0000313" key="3">
    <source>
        <dbReference type="Proteomes" id="UP000320078"/>
    </source>
</evidence>
<proteinExistence type="predicted"/>
<keyword evidence="3" id="KW-1185">Reference proteome</keyword>
<dbReference type="AlphaFoldDB" id="A0A559KJT8"/>